<gene>
    <name evidence="1" type="ORF">SAMN02194393_01401</name>
</gene>
<accession>A0A1T5JWQ1</accession>
<protein>
    <submittedName>
        <fullName evidence="1">FlgN protein</fullName>
    </submittedName>
</protein>
<sequence>MVDIMENQNIIKKLIHISKEKKALMQNIFDLTNRQRRFLELEKIETVLKQIDLKDKYISEVDELDVKFYTLFNELKKNLAVDSIDKMDVEKYPQMKILKDIVKKILKLTEKIKIVDNQNINMLKQDMDEIRDKLKGVKKGQKATNAYGAYKNQISSMFFDKKK</sequence>
<dbReference type="InterPro" id="IPR007809">
    <property type="entry name" value="FlgN-like"/>
</dbReference>
<organism evidence="1 2">
    <name type="scientific">Maledivibacter halophilus</name>
    <dbReference type="NCBI Taxonomy" id="36842"/>
    <lineage>
        <taxon>Bacteria</taxon>
        <taxon>Bacillati</taxon>
        <taxon>Bacillota</taxon>
        <taxon>Clostridia</taxon>
        <taxon>Peptostreptococcales</taxon>
        <taxon>Caminicellaceae</taxon>
        <taxon>Maledivibacter</taxon>
    </lineage>
</organism>
<dbReference type="Pfam" id="PF05130">
    <property type="entry name" value="FlgN"/>
    <property type="match status" value="1"/>
</dbReference>
<dbReference type="AlphaFoldDB" id="A0A1T5JWQ1"/>
<dbReference type="Proteomes" id="UP000190285">
    <property type="component" value="Unassembled WGS sequence"/>
</dbReference>
<keyword evidence="2" id="KW-1185">Reference proteome</keyword>
<evidence type="ECO:0000313" key="1">
    <source>
        <dbReference type="EMBL" id="SKC55750.1"/>
    </source>
</evidence>
<dbReference type="STRING" id="36842.SAMN02194393_01401"/>
<proteinExistence type="predicted"/>
<evidence type="ECO:0000313" key="2">
    <source>
        <dbReference type="Proteomes" id="UP000190285"/>
    </source>
</evidence>
<dbReference type="EMBL" id="FUZT01000003">
    <property type="protein sequence ID" value="SKC55750.1"/>
    <property type="molecule type" value="Genomic_DNA"/>
</dbReference>
<reference evidence="1 2" key="1">
    <citation type="submission" date="2017-02" db="EMBL/GenBank/DDBJ databases">
        <authorList>
            <person name="Peterson S.W."/>
        </authorList>
    </citation>
    <scope>NUCLEOTIDE SEQUENCE [LARGE SCALE GENOMIC DNA]</scope>
    <source>
        <strain evidence="1 2">M1</strain>
    </source>
</reference>
<name>A0A1T5JWQ1_9FIRM</name>
<dbReference type="GO" id="GO:0044780">
    <property type="term" value="P:bacterial-type flagellum assembly"/>
    <property type="evidence" value="ECO:0007669"/>
    <property type="project" value="InterPro"/>
</dbReference>